<proteinExistence type="predicted"/>
<dbReference type="EMBL" id="JACGCM010002114">
    <property type="protein sequence ID" value="KAF6144689.1"/>
    <property type="molecule type" value="Genomic_DNA"/>
</dbReference>
<name>A0A7J7LQ41_9MAGN</name>
<accession>A0A7J7LQ41</accession>
<organism evidence="1 2">
    <name type="scientific">Kingdonia uniflora</name>
    <dbReference type="NCBI Taxonomy" id="39325"/>
    <lineage>
        <taxon>Eukaryota</taxon>
        <taxon>Viridiplantae</taxon>
        <taxon>Streptophyta</taxon>
        <taxon>Embryophyta</taxon>
        <taxon>Tracheophyta</taxon>
        <taxon>Spermatophyta</taxon>
        <taxon>Magnoliopsida</taxon>
        <taxon>Ranunculales</taxon>
        <taxon>Circaeasteraceae</taxon>
        <taxon>Kingdonia</taxon>
    </lineage>
</organism>
<reference evidence="1 2" key="1">
    <citation type="journal article" date="2020" name="IScience">
        <title>Genome Sequencing of the Endangered Kingdonia uniflora (Circaeasteraceae, Ranunculales) Reveals Potential Mechanisms of Evolutionary Specialization.</title>
        <authorList>
            <person name="Sun Y."/>
            <person name="Deng T."/>
            <person name="Zhang A."/>
            <person name="Moore M.J."/>
            <person name="Landis J.B."/>
            <person name="Lin N."/>
            <person name="Zhang H."/>
            <person name="Zhang X."/>
            <person name="Huang J."/>
            <person name="Zhang X."/>
            <person name="Sun H."/>
            <person name="Wang H."/>
        </authorList>
    </citation>
    <scope>NUCLEOTIDE SEQUENCE [LARGE SCALE GENOMIC DNA]</scope>
    <source>
        <strain evidence="1">TB1705</strain>
        <tissue evidence="1">Leaf</tissue>
    </source>
</reference>
<evidence type="ECO:0000313" key="2">
    <source>
        <dbReference type="Proteomes" id="UP000541444"/>
    </source>
</evidence>
<dbReference type="Proteomes" id="UP000541444">
    <property type="component" value="Unassembled WGS sequence"/>
</dbReference>
<gene>
    <name evidence="1" type="ORF">GIB67_006181</name>
</gene>
<feature type="non-terminal residue" evidence="1">
    <location>
        <position position="1"/>
    </location>
</feature>
<evidence type="ECO:0000313" key="1">
    <source>
        <dbReference type="EMBL" id="KAF6144689.1"/>
    </source>
</evidence>
<sequence length="61" mass="7176">MMQDNSHVVSRYSSHGYLHISQSLVGSPRRWTPMHTGTVLVRNWTYLLRIYMVVQLCSILR</sequence>
<comment type="caution">
    <text evidence="1">The sequence shown here is derived from an EMBL/GenBank/DDBJ whole genome shotgun (WGS) entry which is preliminary data.</text>
</comment>
<keyword evidence="2" id="KW-1185">Reference proteome</keyword>
<dbReference type="AlphaFoldDB" id="A0A7J7LQ41"/>
<protein>
    <submittedName>
        <fullName evidence="1">Uncharacterized protein</fullName>
    </submittedName>
</protein>